<organism evidence="2 3">
    <name type="scientific">Symbiodinium pilosum</name>
    <name type="common">Dinoflagellate</name>
    <dbReference type="NCBI Taxonomy" id="2952"/>
    <lineage>
        <taxon>Eukaryota</taxon>
        <taxon>Sar</taxon>
        <taxon>Alveolata</taxon>
        <taxon>Dinophyceae</taxon>
        <taxon>Suessiales</taxon>
        <taxon>Symbiodiniaceae</taxon>
        <taxon>Symbiodinium</taxon>
    </lineage>
</organism>
<dbReference type="Proteomes" id="UP000649617">
    <property type="component" value="Unassembled WGS sequence"/>
</dbReference>
<dbReference type="AlphaFoldDB" id="A0A812ND93"/>
<gene>
    <name evidence="2" type="ORF">SPIL2461_LOCUS6808</name>
</gene>
<name>A0A812ND93_SYMPI</name>
<keyword evidence="3" id="KW-1185">Reference proteome</keyword>
<evidence type="ECO:0000313" key="2">
    <source>
        <dbReference type="EMBL" id="CAE7301158.1"/>
    </source>
</evidence>
<accession>A0A812ND93</accession>
<feature type="non-terminal residue" evidence="2">
    <location>
        <position position="159"/>
    </location>
</feature>
<feature type="compositionally biased region" description="Basic and acidic residues" evidence="1">
    <location>
        <begin position="9"/>
        <end position="20"/>
    </location>
</feature>
<dbReference type="EMBL" id="CAJNIZ010010449">
    <property type="protein sequence ID" value="CAE7301158.1"/>
    <property type="molecule type" value="Genomic_DNA"/>
</dbReference>
<feature type="non-terminal residue" evidence="2">
    <location>
        <position position="1"/>
    </location>
</feature>
<feature type="region of interest" description="Disordered" evidence="1">
    <location>
        <begin position="1"/>
        <end position="24"/>
    </location>
</feature>
<reference evidence="2" key="1">
    <citation type="submission" date="2021-02" db="EMBL/GenBank/DDBJ databases">
        <authorList>
            <person name="Dougan E. K."/>
            <person name="Rhodes N."/>
            <person name="Thang M."/>
            <person name="Chan C."/>
        </authorList>
    </citation>
    <scope>NUCLEOTIDE SEQUENCE</scope>
</reference>
<comment type="caution">
    <text evidence="2">The sequence shown here is derived from an EMBL/GenBank/DDBJ whole genome shotgun (WGS) entry which is preliminary data.</text>
</comment>
<protein>
    <submittedName>
        <fullName evidence="2">Uncharacterized protein</fullName>
    </submittedName>
</protein>
<evidence type="ECO:0000313" key="3">
    <source>
        <dbReference type="Proteomes" id="UP000649617"/>
    </source>
</evidence>
<evidence type="ECO:0000256" key="1">
    <source>
        <dbReference type="SAM" id="MobiDB-lite"/>
    </source>
</evidence>
<proteinExistence type="predicted"/>
<sequence>SVKMLLQNMERDDDRDDCTADARSSCTSESQGAWIPWAHSQDDLDKNHYLDLVPADSNDGSHYCIWVSDGRVSGAFNCDWSNQEFLGQNPGSWYVVVDPDFKKVSLHDRKDGNCPALPAVECKGKTATGFWNYRYTIVGAVTETWKEGTAKKYSESKTD</sequence>